<dbReference type="CDD" id="cd07246">
    <property type="entry name" value="VOC_like"/>
    <property type="match status" value="1"/>
</dbReference>
<keyword evidence="1" id="KW-1133">Transmembrane helix</keyword>
<keyword evidence="4" id="KW-1185">Reference proteome</keyword>
<dbReference type="PANTHER" id="PTHR34109:SF1">
    <property type="entry name" value="VOC DOMAIN-CONTAINING PROTEIN"/>
    <property type="match status" value="1"/>
</dbReference>
<sequence length="131" mass="14391">MAIDKLNIPPNNQVVMPYLILHDAAGFLAFTEAILGARLLIKHMRTETIIQHAEIIIGDSTIMFAEATQDYPPQPAGLFIYVTNVDETYKKALDAGAKSISQPADQEYGRSCGVIDPSGNTWWITTVLNKA</sequence>
<dbReference type="InterPro" id="IPR004360">
    <property type="entry name" value="Glyas_Fos-R_dOase_dom"/>
</dbReference>
<dbReference type="EMBL" id="QKTW01000022">
    <property type="protein sequence ID" value="PZF71722.1"/>
    <property type="molecule type" value="Genomic_DNA"/>
</dbReference>
<organism evidence="3 4">
    <name type="scientific">Taibaiella soli</name>
    <dbReference type="NCBI Taxonomy" id="1649169"/>
    <lineage>
        <taxon>Bacteria</taxon>
        <taxon>Pseudomonadati</taxon>
        <taxon>Bacteroidota</taxon>
        <taxon>Chitinophagia</taxon>
        <taxon>Chitinophagales</taxon>
        <taxon>Chitinophagaceae</taxon>
        <taxon>Taibaiella</taxon>
    </lineage>
</organism>
<dbReference type="Gene3D" id="3.30.720.110">
    <property type="match status" value="1"/>
</dbReference>
<keyword evidence="1" id="KW-0472">Membrane</keyword>
<dbReference type="SUPFAM" id="SSF54593">
    <property type="entry name" value="Glyoxalase/Bleomycin resistance protein/Dihydroxybiphenyl dioxygenase"/>
    <property type="match status" value="1"/>
</dbReference>
<evidence type="ECO:0000259" key="2">
    <source>
        <dbReference type="Pfam" id="PF00903"/>
    </source>
</evidence>
<name>A0A2W2ADU5_9BACT</name>
<dbReference type="AlphaFoldDB" id="A0A2W2ADU5"/>
<comment type="caution">
    <text evidence="3">The sequence shown here is derived from an EMBL/GenBank/DDBJ whole genome shotgun (WGS) entry which is preliminary data.</text>
</comment>
<dbReference type="PANTHER" id="PTHR34109">
    <property type="entry name" value="BNAUNNG04460D PROTEIN-RELATED"/>
    <property type="match status" value="1"/>
</dbReference>
<dbReference type="Gene3D" id="3.30.720.120">
    <property type="match status" value="1"/>
</dbReference>
<dbReference type="RefSeq" id="WP_111000095.1">
    <property type="nucleotide sequence ID" value="NZ_QKTW01000022.1"/>
</dbReference>
<evidence type="ECO:0000313" key="4">
    <source>
        <dbReference type="Proteomes" id="UP000248745"/>
    </source>
</evidence>
<feature type="transmembrane region" description="Helical" evidence="1">
    <location>
        <begin position="20"/>
        <end position="41"/>
    </location>
</feature>
<reference evidence="3 4" key="1">
    <citation type="submission" date="2018-06" db="EMBL/GenBank/DDBJ databases">
        <title>Mucibacter soli gen. nov., sp. nov., a new member of the family Chitinophagaceae producing mucin.</title>
        <authorList>
            <person name="Kim M.-K."/>
            <person name="Park S."/>
            <person name="Kim T.-S."/>
            <person name="Joung Y."/>
            <person name="Han J.-H."/>
            <person name="Kim S.B."/>
        </authorList>
    </citation>
    <scope>NUCLEOTIDE SEQUENCE [LARGE SCALE GENOMIC DNA]</scope>
    <source>
        <strain evidence="3 4">R1-15</strain>
    </source>
</reference>
<evidence type="ECO:0000256" key="1">
    <source>
        <dbReference type="SAM" id="Phobius"/>
    </source>
</evidence>
<evidence type="ECO:0000313" key="3">
    <source>
        <dbReference type="EMBL" id="PZF71722.1"/>
    </source>
</evidence>
<dbReference type="Pfam" id="PF00903">
    <property type="entry name" value="Glyoxalase"/>
    <property type="match status" value="1"/>
</dbReference>
<protein>
    <submittedName>
        <fullName evidence="3">VOC family protein</fullName>
    </submittedName>
</protein>
<dbReference type="InterPro" id="IPR029068">
    <property type="entry name" value="Glyas_Bleomycin-R_OHBP_Dase"/>
</dbReference>
<dbReference type="Proteomes" id="UP000248745">
    <property type="component" value="Unassembled WGS sequence"/>
</dbReference>
<proteinExistence type="predicted"/>
<accession>A0A2W2ADU5</accession>
<gene>
    <name evidence="3" type="ORF">DN068_16785</name>
</gene>
<dbReference type="OrthoDB" id="9795306at2"/>
<keyword evidence="1" id="KW-0812">Transmembrane</keyword>
<feature type="domain" description="Glyoxalase/fosfomycin resistance/dioxygenase" evidence="2">
    <location>
        <begin position="22"/>
        <end position="124"/>
    </location>
</feature>